<gene>
    <name evidence="6" type="ORF">SDC9_55678</name>
</gene>
<dbReference type="InterPro" id="IPR022914">
    <property type="entry name" value="UPF0397"/>
</dbReference>
<dbReference type="PANTHER" id="PTHR37815">
    <property type="entry name" value="UPF0397 PROTEIN BC_2624-RELATED"/>
    <property type="match status" value="1"/>
</dbReference>
<dbReference type="AlphaFoldDB" id="A0A644X0F7"/>
<protein>
    <submittedName>
        <fullName evidence="6">Uncharacterized protein</fullName>
    </submittedName>
</protein>
<dbReference type="Pfam" id="PF07155">
    <property type="entry name" value="ECF-ribofla_trS"/>
    <property type="match status" value="1"/>
</dbReference>
<evidence type="ECO:0000256" key="4">
    <source>
        <dbReference type="ARBA" id="ARBA00023136"/>
    </source>
</evidence>
<dbReference type="HAMAP" id="MF_01572">
    <property type="entry name" value="UPF0397"/>
    <property type="match status" value="1"/>
</dbReference>
<dbReference type="PANTHER" id="PTHR37815:SF3">
    <property type="entry name" value="UPF0397 PROTEIN SPR0429"/>
    <property type="match status" value="1"/>
</dbReference>
<evidence type="ECO:0000256" key="5">
    <source>
        <dbReference type="SAM" id="Phobius"/>
    </source>
</evidence>
<dbReference type="EMBL" id="VSSQ01001560">
    <property type="protein sequence ID" value="MPM09361.1"/>
    <property type="molecule type" value="Genomic_DNA"/>
</dbReference>
<accession>A0A644X0F7</accession>
<keyword evidence="1" id="KW-1003">Cell membrane</keyword>
<feature type="transmembrane region" description="Helical" evidence="5">
    <location>
        <begin position="12"/>
        <end position="31"/>
    </location>
</feature>
<dbReference type="GO" id="GO:0016020">
    <property type="term" value="C:membrane"/>
    <property type="evidence" value="ECO:0007669"/>
    <property type="project" value="InterPro"/>
</dbReference>
<keyword evidence="3 5" id="KW-1133">Transmembrane helix</keyword>
<dbReference type="Gene3D" id="1.10.1760.20">
    <property type="match status" value="1"/>
</dbReference>
<reference evidence="6" key="1">
    <citation type="submission" date="2019-08" db="EMBL/GenBank/DDBJ databases">
        <authorList>
            <person name="Kucharzyk K."/>
            <person name="Murdoch R.W."/>
            <person name="Higgins S."/>
            <person name="Loffler F."/>
        </authorList>
    </citation>
    <scope>NUCLEOTIDE SEQUENCE</scope>
</reference>
<organism evidence="6">
    <name type="scientific">bioreactor metagenome</name>
    <dbReference type="NCBI Taxonomy" id="1076179"/>
    <lineage>
        <taxon>unclassified sequences</taxon>
        <taxon>metagenomes</taxon>
        <taxon>ecological metagenomes</taxon>
    </lineage>
</organism>
<evidence type="ECO:0000313" key="6">
    <source>
        <dbReference type="EMBL" id="MPM09361.1"/>
    </source>
</evidence>
<evidence type="ECO:0000256" key="2">
    <source>
        <dbReference type="ARBA" id="ARBA00022692"/>
    </source>
</evidence>
<keyword evidence="4 5" id="KW-0472">Membrane</keyword>
<feature type="transmembrane region" description="Helical" evidence="5">
    <location>
        <begin position="43"/>
        <end position="67"/>
    </location>
</feature>
<dbReference type="NCBIfam" id="NF010182">
    <property type="entry name" value="PRK13661.1"/>
    <property type="match status" value="1"/>
</dbReference>
<feature type="transmembrane region" description="Helical" evidence="5">
    <location>
        <begin position="79"/>
        <end position="97"/>
    </location>
</feature>
<dbReference type="InterPro" id="IPR009825">
    <property type="entry name" value="ECF_substrate-spec-like"/>
</dbReference>
<feature type="transmembrane region" description="Helical" evidence="5">
    <location>
        <begin position="117"/>
        <end position="139"/>
    </location>
</feature>
<name>A0A644X0F7_9ZZZZ</name>
<evidence type="ECO:0000256" key="1">
    <source>
        <dbReference type="ARBA" id="ARBA00022475"/>
    </source>
</evidence>
<sequence length="186" mass="20068">MKKMFKVTTKTIVATGLGAALFALLFMYVKVPTGIPETEIQTAYGLGAFFAALFGPIAGGLIAFIGHALSDALQYGSPWWSWVIASGISMFLVGLVYPKMKVEEGEFGWKDLLRFNIYQIIANAIAWFVVAPVLDIVIYAEPVAKVFTQGLVAGASNMVSAGVIGSLLLFAYSKTRSKKGSLQKEE</sequence>
<comment type="caution">
    <text evidence="6">The sequence shown here is derived from an EMBL/GenBank/DDBJ whole genome shotgun (WGS) entry which is preliminary data.</text>
</comment>
<feature type="transmembrane region" description="Helical" evidence="5">
    <location>
        <begin position="151"/>
        <end position="172"/>
    </location>
</feature>
<keyword evidence="2 5" id="KW-0812">Transmembrane</keyword>
<evidence type="ECO:0000256" key="3">
    <source>
        <dbReference type="ARBA" id="ARBA00022989"/>
    </source>
</evidence>
<proteinExistence type="inferred from homology"/>